<organism evidence="1 2">
    <name type="scientific">Nitrosopumilus adriaticus</name>
    <dbReference type="NCBI Taxonomy" id="1580092"/>
    <lineage>
        <taxon>Archaea</taxon>
        <taxon>Nitrososphaerota</taxon>
        <taxon>Nitrososphaeria</taxon>
        <taxon>Nitrosopumilales</taxon>
        <taxon>Nitrosopumilaceae</taxon>
        <taxon>Nitrosopumilus</taxon>
    </lineage>
</organism>
<dbReference type="HOGENOM" id="CLU_1987515_0_0_2"/>
<dbReference type="Proteomes" id="UP000032408">
    <property type="component" value="Chromosome"/>
</dbReference>
<evidence type="ECO:0000313" key="1">
    <source>
        <dbReference type="EMBL" id="AJW71064.1"/>
    </source>
</evidence>
<accession>A0A0D5C2N4</accession>
<dbReference type="AlphaFoldDB" id="A0A0D5C2N4"/>
<protein>
    <submittedName>
        <fullName evidence="1">Uncharacterized protein</fullName>
    </submittedName>
</protein>
<dbReference type="RefSeq" id="WP_048116368.1">
    <property type="nucleotide sequence ID" value="NZ_CP011070.1"/>
</dbReference>
<sequence>MSFYICTGKSLRVFINIENFLSDSIKLKFFLIFKESINKKSFKLDVNLSPNDDGLTLTKTIIIKEQFENFKKNESLGVIKIRSSKINKDFNLPEAICVSPEESSDSYLGAKVTLTNNNVYVQYRK</sequence>
<gene>
    <name evidence="1" type="ORF">NADRNF5_1378</name>
</gene>
<keyword evidence="2" id="KW-1185">Reference proteome</keyword>
<dbReference type="GeneID" id="24820568"/>
<dbReference type="KEGG" id="nin:NADRNF5_1378"/>
<reference evidence="1 2" key="2">
    <citation type="journal article" date="2016" name="ISME J.">
        <title>Physiological and genomic characterization of two novel marine thaumarchaeal strains indicates niche differentiation.</title>
        <authorList>
            <person name="Bayer B."/>
            <person name="Vojvoda J."/>
            <person name="Offre P."/>
            <person name="Alves R.J."/>
            <person name="Elisabeth N.H."/>
            <person name="Garcia J.A."/>
            <person name="Volland J.M."/>
            <person name="Srivastava A."/>
            <person name="Schleper C."/>
            <person name="Herndl G.J."/>
        </authorList>
    </citation>
    <scope>NUCLEOTIDE SEQUENCE [LARGE SCALE GENOMIC DNA]</scope>
    <source>
        <strain evidence="1 2">NF5</strain>
    </source>
</reference>
<name>A0A0D5C2N4_9ARCH</name>
<dbReference type="EMBL" id="CP011070">
    <property type="protein sequence ID" value="AJW71064.1"/>
    <property type="molecule type" value="Genomic_DNA"/>
</dbReference>
<reference evidence="2" key="1">
    <citation type="submission" date="2015-03" db="EMBL/GenBank/DDBJ databases">
        <title>Characterization of two novel Thaumarchaeota isolated from the Northern Adriatic Sea.</title>
        <authorList>
            <person name="Bayer B."/>
            <person name="Vojvoda J."/>
            <person name="Offre P."/>
            <person name="Srivastava A."/>
            <person name="Elisabeth N."/>
            <person name="Garcia J.A.L."/>
            <person name="Schleper C."/>
            <person name="Herndl G.J."/>
        </authorList>
    </citation>
    <scope>NUCLEOTIDE SEQUENCE [LARGE SCALE GENOMIC DNA]</scope>
    <source>
        <strain evidence="2">NF5</strain>
    </source>
</reference>
<proteinExistence type="predicted"/>
<evidence type="ECO:0000313" key="2">
    <source>
        <dbReference type="Proteomes" id="UP000032408"/>
    </source>
</evidence>
<dbReference type="STRING" id="1580092.NADRNF5_1378"/>